<comment type="catalytic activity">
    <reaction evidence="1 8">
        <text>[(1-&gt;4)-alpha-D-glucosyl](n) + ADP-alpha-D-glucose = [(1-&gt;4)-alpha-D-glucosyl](n+1) + ADP + H(+)</text>
        <dbReference type="Rhea" id="RHEA:18189"/>
        <dbReference type="Rhea" id="RHEA-COMP:9584"/>
        <dbReference type="Rhea" id="RHEA-COMP:9587"/>
        <dbReference type="ChEBI" id="CHEBI:15378"/>
        <dbReference type="ChEBI" id="CHEBI:15444"/>
        <dbReference type="ChEBI" id="CHEBI:57498"/>
        <dbReference type="ChEBI" id="CHEBI:456216"/>
        <dbReference type="EC" id="2.4.1.21"/>
    </reaction>
</comment>
<dbReference type="InterPro" id="IPR011835">
    <property type="entry name" value="GS/SS"/>
</dbReference>
<proteinExistence type="inferred from homology"/>
<feature type="domain" description="Glycosyl transferase family 1" evidence="9">
    <location>
        <begin position="290"/>
        <end position="445"/>
    </location>
</feature>
<comment type="pathway">
    <text evidence="3 8">Glycan biosynthesis; glycogen biosynthesis.</text>
</comment>
<keyword evidence="5 8" id="KW-0328">Glycosyltransferase</keyword>
<evidence type="ECO:0000313" key="12">
    <source>
        <dbReference type="Proteomes" id="UP001241603"/>
    </source>
</evidence>
<evidence type="ECO:0000256" key="1">
    <source>
        <dbReference type="ARBA" id="ARBA00001478"/>
    </source>
</evidence>
<dbReference type="InterPro" id="IPR013534">
    <property type="entry name" value="Starch_synth_cat_dom"/>
</dbReference>
<dbReference type="PANTHER" id="PTHR45825:SF11">
    <property type="entry name" value="ALPHA AMYLASE DOMAIN-CONTAINING PROTEIN"/>
    <property type="match status" value="1"/>
</dbReference>
<sequence length="484" mass="51157">MKALKVLSVASEIYPFVKTGGLADVVGALPAALASEGVAVTTLVPGYPAVMAAVESSTEVYHYADLFGVEARLVRATVQGLDLLVLDAPRFFDRAGNPYLGADGQDWHDNPQRFAALSRVAADLGLGRAPLYVPDVVHTHDWQTGLTAAYLHYSGEPHAPTVMTVHNLAFQGQFSPSLLSAIGLPPYAFGMDGVEYYGTIGYLKAGLQLSDRITTVSPTYAAEIRTPEGGMGFDGLLRSRAAVVSGILNGIDTTTWDPATDPLIAAPFDLKRIEARAANKAALQERLGLAIDPDAQLFGVVSRLTWQKGLDLLVDRLGILLGTGAQLAILGSGDATIAEGLAYATVLNPGRVAMVNGYNEGLAHQIQAGSDVILVPSRFEPCGLTQLCALRYGAIPLVARVGGLADTIIDANEVARAAGIGTGIQFGSVTPAGLEAAILRAAELWRDKPYWQAMQKNAMKTDVSWSRPAATYAALYRSMVAIPQ</sequence>
<protein>
    <recommendedName>
        <fullName evidence="8">Glycogen synthase</fullName>
        <ecNumber evidence="8">2.4.1.21</ecNumber>
    </recommendedName>
    <alternativeName>
        <fullName evidence="8">Starch [bacterial glycogen] synthase</fullName>
    </alternativeName>
</protein>
<dbReference type="CDD" id="cd03791">
    <property type="entry name" value="GT5_Glycogen_synthase_DULL1-like"/>
    <property type="match status" value="1"/>
</dbReference>
<evidence type="ECO:0000256" key="5">
    <source>
        <dbReference type="ARBA" id="ARBA00022676"/>
    </source>
</evidence>
<dbReference type="SUPFAM" id="SSF53756">
    <property type="entry name" value="UDP-Glycosyltransferase/glycogen phosphorylase"/>
    <property type="match status" value="1"/>
</dbReference>
<evidence type="ECO:0000256" key="4">
    <source>
        <dbReference type="ARBA" id="ARBA00010281"/>
    </source>
</evidence>
<keyword evidence="12" id="KW-1185">Reference proteome</keyword>
<feature type="binding site" evidence="8">
    <location>
        <position position="18"/>
    </location>
    <ligand>
        <name>ADP-alpha-D-glucose</name>
        <dbReference type="ChEBI" id="CHEBI:57498"/>
    </ligand>
</feature>
<dbReference type="Proteomes" id="UP001241603">
    <property type="component" value="Unassembled WGS sequence"/>
</dbReference>
<evidence type="ECO:0000256" key="7">
    <source>
        <dbReference type="ARBA" id="ARBA00023056"/>
    </source>
</evidence>
<comment type="function">
    <text evidence="2 8">Synthesizes alpha-1,4-glucan chains using ADP-glucose.</text>
</comment>
<keyword evidence="6 8" id="KW-0808">Transferase</keyword>
<organism evidence="11 12">
    <name type="scientific">Kaistia dalseonensis</name>
    <dbReference type="NCBI Taxonomy" id="410840"/>
    <lineage>
        <taxon>Bacteria</taxon>
        <taxon>Pseudomonadati</taxon>
        <taxon>Pseudomonadota</taxon>
        <taxon>Alphaproteobacteria</taxon>
        <taxon>Hyphomicrobiales</taxon>
        <taxon>Kaistiaceae</taxon>
        <taxon>Kaistia</taxon>
    </lineage>
</organism>
<evidence type="ECO:0000256" key="3">
    <source>
        <dbReference type="ARBA" id="ARBA00004964"/>
    </source>
</evidence>
<dbReference type="Pfam" id="PF08323">
    <property type="entry name" value="Glyco_transf_5"/>
    <property type="match status" value="1"/>
</dbReference>
<accession>A0ABU0H8D7</accession>
<comment type="caution">
    <text evidence="11">The sequence shown here is derived from an EMBL/GenBank/DDBJ whole genome shotgun (WGS) entry which is preliminary data.</text>
</comment>
<dbReference type="NCBIfam" id="TIGR02095">
    <property type="entry name" value="glgA"/>
    <property type="match status" value="1"/>
</dbReference>
<dbReference type="GO" id="GO:0009011">
    <property type="term" value="F:alpha-1,4-glucan glucosyltransferase (ADP-glucose donor) activity"/>
    <property type="evidence" value="ECO:0007669"/>
    <property type="project" value="UniProtKB-EC"/>
</dbReference>
<dbReference type="HAMAP" id="MF_00484">
    <property type="entry name" value="Glycogen_synth"/>
    <property type="match status" value="1"/>
</dbReference>
<keyword evidence="7 8" id="KW-0320">Glycogen biosynthesis</keyword>
<dbReference type="NCBIfam" id="NF001899">
    <property type="entry name" value="PRK00654.1-2"/>
    <property type="match status" value="1"/>
</dbReference>
<dbReference type="InterPro" id="IPR001296">
    <property type="entry name" value="Glyco_trans_1"/>
</dbReference>
<dbReference type="Gene3D" id="3.40.50.2000">
    <property type="entry name" value="Glycogen Phosphorylase B"/>
    <property type="match status" value="2"/>
</dbReference>
<dbReference type="EC" id="2.4.1.21" evidence="8"/>
<dbReference type="NCBIfam" id="NF010699">
    <property type="entry name" value="PRK14099.1"/>
    <property type="match status" value="1"/>
</dbReference>
<evidence type="ECO:0000259" key="10">
    <source>
        <dbReference type="Pfam" id="PF08323"/>
    </source>
</evidence>
<dbReference type="PANTHER" id="PTHR45825">
    <property type="entry name" value="GRANULE-BOUND STARCH SYNTHASE 1, CHLOROPLASTIC/AMYLOPLASTIC"/>
    <property type="match status" value="1"/>
</dbReference>
<gene>
    <name evidence="8" type="primary">glgA</name>
    <name evidence="11" type="ORF">QO014_002967</name>
</gene>
<dbReference type="Pfam" id="PF00534">
    <property type="entry name" value="Glycos_transf_1"/>
    <property type="match status" value="1"/>
</dbReference>
<evidence type="ECO:0000313" key="11">
    <source>
        <dbReference type="EMBL" id="MDQ0438572.1"/>
    </source>
</evidence>
<evidence type="ECO:0000256" key="2">
    <source>
        <dbReference type="ARBA" id="ARBA00002764"/>
    </source>
</evidence>
<evidence type="ECO:0000256" key="8">
    <source>
        <dbReference type="HAMAP-Rule" id="MF_00484"/>
    </source>
</evidence>
<reference evidence="11 12" key="1">
    <citation type="submission" date="2023-07" db="EMBL/GenBank/DDBJ databases">
        <title>Genomic Encyclopedia of Type Strains, Phase IV (KMG-IV): sequencing the most valuable type-strain genomes for metagenomic binning, comparative biology and taxonomic classification.</title>
        <authorList>
            <person name="Goeker M."/>
        </authorList>
    </citation>
    <scope>NUCLEOTIDE SEQUENCE [LARGE SCALE GENOMIC DNA]</scope>
    <source>
        <strain evidence="11 12">B6-8</strain>
    </source>
</reference>
<name>A0ABU0H8D7_9HYPH</name>
<evidence type="ECO:0000259" key="9">
    <source>
        <dbReference type="Pfam" id="PF00534"/>
    </source>
</evidence>
<feature type="domain" description="Starch synthase catalytic" evidence="10">
    <location>
        <begin position="5"/>
        <end position="238"/>
    </location>
</feature>
<evidence type="ECO:0000256" key="6">
    <source>
        <dbReference type="ARBA" id="ARBA00022679"/>
    </source>
</evidence>
<dbReference type="EMBL" id="JAUSVO010000004">
    <property type="protein sequence ID" value="MDQ0438572.1"/>
    <property type="molecule type" value="Genomic_DNA"/>
</dbReference>
<comment type="similarity">
    <text evidence="4 8">Belongs to the glycosyltransferase 1 family. Bacterial/plant glycogen synthase subfamily.</text>
</comment>
<dbReference type="RefSeq" id="WP_266349481.1">
    <property type="nucleotide sequence ID" value="NZ_JAPKNG010000004.1"/>
</dbReference>